<proteinExistence type="predicted"/>
<dbReference type="EMBL" id="JACEIK010008410">
    <property type="protein sequence ID" value="MCE3051341.1"/>
    <property type="molecule type" value="Genomic_DNA"/>
</dbReference>
<comment type="caution">
    <text evidence="2">The sequence shown here is derived from an EMBL/GenBank/DDBJ whole genome shotgun (WGS) entry which is preliminary data.</text>
</comment>
<feature type="non-terminal residue" evidence="2">
    <location>
        <position position="1"/>
    </location>
</feature>
<evidence type="ECO:0000256" key="1">
    <source>
        <dbReference type="SAM" id="MobiDB-lite"/>
    </source>
</evidence>
<gene>
    <name evidence="2" type="ORF">HAX54_049539</name>
</gene>
<keyword evidence="3" id="KW-1185">Reference proteome</keyword>
<accession>A0ABS8WN38</accession>
<evidence type="ECO:0000313" key="2">
    <source>
        <dbReference type="EMBL" id="MCE3051341.1"/>
    </source>
</evidence>
<feature type="region of interest" description="Disordered" evidence="1">
    <location>
        <begin position="73"/>
        <end position="97"/>
    </location>
</feature>
<protein>
    <submittedName>
        <fullName evidence="2">Uncharacterized protein</fullName>
    </submittedName>
</protein>
<organism evidence="2 3">
    <name type="scientific">Datura stramonium</name>
    <name type="common">Jimsonweed</name>
    <name type="synonym">Common thornapple</name>
    <dbReference type="NCBI Taxonomy" id="4076"/>
    <lineage>
        <taxon>Eukaryota</taxon>
        <taxon>Viridiplantae</taxon>
        <taxon>Streptophyta</taxon>
        <taxon>Embryophyta</taxon>
        <taxon>Tracheophyta</taxon>
        <taxon>Spermatophyta</taxon>
        <taxon>Magnoliopsida</taxon>
        <taxon>eudicotyledons</taxon>
        <taxon>Gunneridae</taxon>
        <taxon>Pentapetalae</taxon>
        <taxon>asterids</taxon>
        <taxon>lamiids</taxon>
        <taxon>Solanales</taxon>
        <taxon>Solanaceae</taxon>
        <taxon>Solanoideae</taxon>
        <taxon>Datureae</taxon>
        <taxon>Datura</taxon>
    </lineage>
</organism>
<sequence length="97" mass="11022">GPTIARDICYAESNGYSPCPLRLHLDRDNGLAKVEIPNLKQLSEKEDHSTHQTAEDEYDIREKWMRVSQLQKGEIKEDVQEGEDVATKSLSEVLPVE</sequence>
<reference evidence="2 3" key="1">
    <citation type="journal article" date="2021" name="BMC Genomics">
        <title>Datura genome reveals duplications of psychoactive alkaloid biosynthetic genes and high mutation rate following tissue culture.</title>
        <authorList>
            <person name="Rajewski A."/>
            <person name="Carter-House D."/>
            <person name="Stajich J."/>
            <person name="Litt A."/>
        </authorList>
    </citation>
    <scope>NUCLEOTIDE SEQUENCE [LARGE SCALE GENOMIC DNA]</scope>
    <source>
        <strain evidence="2">AR-01</strain>
    </source>
</reference>
<feature type="non-terminal residue" evidence="2">
    <location>
        <position position="97"/>
    </location>
</feature>
<name>A0ABS8WN38_DATST</name>
<evidence type="ECO:0000313" key="3">
    <source>
        <dbReference type="Proteomes" id="UP000823775"/>
    </source>
</evidence>
<dbReference type="Proteomes" id="UP000823775">
    <property type="component" value="Unassembled WGS sequence"/>
</dbReference>